<comment type="caution">
    <text evidence="3">The sequence shown here is derived from an EMBL/GenBank/DDBJ whole genome shotgun (WGS) entry which is preliminary data.</text>
</comment>
<feature type="domain" description="GGDEF" evidence="2">
    <location>
        <begin position="198"/>
        <end position="330"/>
    </location>
</feature>
<evidence type="ECO:0000259" key="1">
    <source>
        <dbReference type="PROSITE" id="PS50883"/>
    </source>
</evidence>
<proteinExistence type="predicted"/>
<dbReference type="SUPFAM" id="SSF55781">
    <property type="entry name" value="GAF domain-like"/>
    <property type="match status" value="1"/>
</dbReference>
<sequence>MRDFQSTILEMIARGAPLAATIDRLCREVERRAPGVVCSVVTVDAMRRLRPLAAPSLPPAMRAAFDGIDIGPGVGACGTATALGIEVVSADIATDPAWAPYRDLVLPLGIKACWSRPIMAGNDQPVGAFAFYYHEARGPSALERVLVDRSIALCAIALDRQRRVEERDRRANTDGLTGLPNRAAFNTAMATVDCSQPGNWALFLIDLDGFKAVNDTYGHHAGDRLLVQVGQRLAQMAAPDTVFRIGGDEFAVLVQDDEHLRTLDALAERLLDGLKVPITIPGHVLRPAGTMGIAIFNAGDVTPERVQQNADFALYHAKDVARGGSIRFWPGIGTRMTRRITAVRELDAALREGRLVAHYQPVVDLATGTVSGLEALCRIRMGQRLLSAMAFHDATSDPQTANTLTREMIRQVARDARTWLDLNVPFARVGINVSSTDLHSAGFFDATATAFEEHGVPLDMIILEVTEAVYMDDDGGVIRRSVAALRERGLKVALDDFGTGFASLTHLMTVPVDYIKIDKSFVDRIATHRPSQIIVEGVIDIATKLGIQVVAEGIEAADQAQILQSLGCVLGQGYLYSHAVDCDAMTALLRGGPLRTLPAPRVQQQA</sequence>
<dbReference type="SMART" id="SM00052">
    <property type="entry name" value="EAL"/>
    <property type="match status" value="1"/>
</dbReference>
<dbReference type="Pfam" id="PF13185">
    <property type="entry name" value="GAF_2"/>
    <property type="match status" value="1"/>
</dbReference>
<dbReference type="Gene3D" id="3.30.70.270">
    <property type="match status" value="1"/>
</dbReference>
<dbReference type="InterPro" id="IPR043128">
    <property type="entry name" value="Rev_trsase/Diguanyl_cyclase"/>
</dbReference>
<keyword evidence="4" id="KW-1185">Reference proteome</keyword>
<dbReference type="InterPro" id="IPR035919">
    <property type="entry name" value="EAL_sf"/>
</dbReference>
<evidence type="ECO:0000313" key="3">
    <source>
        <dbReference type="EMBL" id="MDR6512246.1"/>
    </source>
</evidence>
<gene>
    <name evidence="3" type="ORF">J2792_003129</name>
</gene>
<dbReference type="SUPFAM" id="SSF55073">
    <property type="entry name" value="Nucleotide cyclase"/>
    <property type="match status" value="1"/>
</dbReference>
<dbReference type="Pfam" id="PF00990">
    <property type="entry name" value="GGDEF"/>
    <property type="match status" value="1"/>
</dbReference>
<dbReference type="InterPro" id="IPR029016">
    <property type="entry name" value="GAF-like_dom_sf"/>
</dbReference>
<dbReference type="CDD" id="cd01948">
    <property type="entry name" value="EAL"/>
    <property type="match status" value="1"/>
</dbReference>
<dbReference type="InterPro" id="IPR029787">
    <property type="entry name" value="Nucleotide_cyclase"/>
</dbReference>
<dbReference type="PROSITE" id="PS50883">
    <property type="entry name" value="EAL"/>
    <property type="match status" value="1"/>
</dbReference>
<reference evidence="3 4" key="1">
    <citation type="submission" date="2023-07" db="EMBL/GenBank/DDBJ databases">
        <title>Sorghum-associated microbial communities from plants grown in Nebraska, USA.</title>
        <authorList>
            <person name="Schachtman D."/>
        </authorList>
    </citation>
    <scope>NUCLEOTIDE SEQUENCE [LARGE SCALE GENOMIC DNA]</scope>
    <source>
        <strain evidence="3 4">DS1027</strain>
    </source>
</reference>
<dbReference type="SMART" id="SM00065">
    <property type="entry name" value="GAF"/>
    <property type="match status" value="1"/>
</dbReference>
<dbReference type="Pfam" id="PF00563">
    <property type="entry name" value="EAL"/>
    <property type="match status" value="1"/>
</dbReference>
<dbReference type="Proteomes" id="UP001184150">
    <property type="component" value="Unassembled WGS sequence"/>
</dbReference>
<organism evidence="3 4">
    <name type="scientific">Novosphingobium capsulatum</name>
    <dbReference type="NCBI Taxonomy" id="13688"/>
    <lineage>
        <taxon>Bacteria</taxon>
        <taxon>Pseudomonadati</taxon>
        <taxon>Pseudomonadota</taxon>
        <taxon>Alphaproteobacteria</taxon>
        <taxon>Sphingomonadales</taxon>
        <taxon>Sphingomonadaceae</taxon>
        <taxon>Novosphingobium</taxon>
    </lineage>
</organism>
<dbReference type="InterPro" id="IPR003018">
    <property type="entry name" value="GAF"/>
</dbReference>
<dbReference type="EMBL" id="JAVDRD010000008">
    <property type="protein sequence ID" value="MDR6512246.1"/>
    <property type="molecule type" value="Genomic_DNA"/>
</dbReference>
<dbReference type="SMART" id="SM00267">
    <property type="entry name" value="GGDEF"/>
    <property type="match status" value="1"/>
</dbReference>
<dbReference type="Gene3D" id="3.30.450.40">
    <property type="match status" value="1"/>
</dbReference>
<dbReference type="PANTHER" id="PTHR33121">
    <property type="entry name" value="CYCLIC DI-GMP PHOSPHODIESTERASE PDEF"/>
    <property type="match status" value="1"/>
</dbReference>
<dbReference type="SUPFAM" id="SSF141868">
    <property type="entry name" value="EAL domain-like"/>
    <property type="match status" value="1"/>
</dbReference>
<dbReference type="Gene3D" id="3.20.20.450">
    <property type="entry name" value="EAL domain"/>
    <property type="match status" value="1"/>
</dbReference>
<evidence type="ECO:0000313" key="4">
    <source>
        <dbReference type="Proteomes" id="UP001184150"/>
    </source>
</evidence>
<dbReference type="PROSITE" id="PS50887">
    <property type="entry name" value="GGDEF"/>
    <property type="match status" value="1"/>
</dbReference>
<dbReference type="RefSeq" id="WP_062783991.1">
    <property type="nucleotide sequence ID" value="NZ_CP140001.1"/>
</dbReference>
<dbReference type="PANTHER" id="PTHR33121:SF70">
    <property type="entry name" value="SIGNALING PROTEIN YKOW"/>
    <property type="match status" value="1"/>
</dbReference>
<name>A0ABU1MPI4_9SPHN</name>
<feature type="domain" description="EAL" evidence="1">
    <location>
        <begin position="339"/>
        <end position="593"/>
    </location>
</feature>
<dbReference type="InterPro" id="IPR000160">
    <property type="entry name" value="GGDEF_dom"/>
</dbReference>
<protein>
    <submittedName>
        <fullName evidence="3">Diguanylate cyclase (GGDEF)-like protein</fullName>
    </submittedName>
</protein>
<dbReference type="CDD" id="cd01949">
    <property type="entry name" value="GGDEF"/>
    <property type="match status" value="1"/>
</dbReference>
<dbReference type="InterPro" id="IPR050706">
    <property type="entry name" value="Cyclic-di-GMP_PDE-like"/>
</dbReference>
<dbReference type="InterPro" id="IPR001633">
    <property type="entry name" value="EAL_dom"/>
</dbReference>
<evidence type="ECO:0000259" key="2">
    <source>
        <dbReference type="PROSITE" id="PS50887"/>
    </source>
</evidence>
<accession>A0ABU1MPI4</accession>
<dbReference type="NCBIfam" id="TIGR00254">
    <property type="entry name" value="GGDEF"/>
    <property type="match status" value="1"/>
</dbReference>